<evidence type="ECO:0000313" key="2">
    <source>
        <dbReference type="Proteomes" id="UP000299102"/>
    </source>
</evidence>
<keyword evidence="2" id="KW-1185">Reference proteome</keyword>
<reference evidence="1 2" key="1">
    <citation type="journal article" date="2019" name="Commun. Biol.">
        <title>The bagworm genome reveals a unique fibroin gene that provides high tensile strength.</title>
        <authorList>
            <person name="Kono N."/>
            <person name="Nakamura H."/>
            <person name="Ohtoshi R."/>
            <person name="Tomita M."/>
            <person name="Numata K."/>
            <person name="Arakawa K."/>
        </authorList>
    </citation>
    <scope>NUCLEOTIDE SEQUENCE [LARGE SCALE GENOMIC DNA]</scope>
</reference>
<dbReference type="AlphaFoldDB" id="A0A4C1YX33"/>
<evidence type="ECO:0000313" key="1">
    <source>
        <dbReference type="EMBL" id="GBP79780.1"/>
    </source>
</evidence>
<dbReference type="EMBL" id="BGZK01001430">
    <property type="protein sequence ID" value="GBP79780.1"/>
    <property type="molecule type" value="Genomic_DNA"/>
</dbReference>
<proteinExistence type="predicted"/>
<gene>
    <name evidence="1" type="ORF">EVAR_99302_1</name>
</gene>
<comment type="caution">
    <text evidence="1">The sequence shown here is derived from an EMBL/GenBank/DDBJ whole genome shotgun (WGS) entry which is preliminary data.</text>
</comment>
<dbReference type="Proteomes" id="UP000299102">
    <property type="component" value="Unassembled WGS sequence"/>
</dbReference>
<protein>
    <submittedName>
        <fullName evidence="1">Uncharacterized protein</fullName>
    </submittedName>
</protein>
<organism evidence="1 2">
    <name type="scientific">Eumeta variegata</name>
    <name type="common">Bagworm moth</name>
    <name type="synonym">Eumeta japonica</name>
    <dbReference type="NCBI Taxonomy" id="151549"/>
    <lineage>
        <taxon>Eukaryota</taxon>
        <taxon>Metazoa</taxon>
        <taxon>Ecdysozoa</taxon>
        <taxon>Arthropoda</taxon>
        <taxon>Hexapoda</taxon>
        <taxon>Insecta</taxon>
        <taxon>Pterygota</taxon>
        <taxon>Neoptera</taxon>
        <taxon>Endopterygota</taxon>
        <taxon>Lepidoptera</taxon>
        <taxon>Glossata</taxon>
        <taxon>Ditrysia</taxon>
        <taxon>Tineoidea</taxon>
        <taxon>Psychidae</taxon>
        <taxon>Oiketicinae</taxon>
        <taxon>Eumeta</taxon>
    </lineage>
</organism>
<sequence>MMMMIYPSNGTMMEFTGRDKFDRASENSCGSFLTSFISLPLLVISHFLHPASPTPSPISPFTTQLSYPYPSDQQCIGDFCDHNECPWVAMTTFSLVAHILVFPSKMC</sequence>
<accession>A0A4C1YX33</accession>
<name>A0A4C1YX33_EUMVA</name>